<proteinExistence type="predicted"/>
<evidence type="ECO:0000313" key="3">
    <source>
        <dbReference type="Proteomes" id="UP000177785"/>
    </source>
</evidence>
<evidence type="ECO:0000256" key="1">
    <source>
        <dbReference type="SAM" id="Phobius"/>
    </source>
</evidence>
<dbReference type="EMBL" id="MHNL01000006">
    <property type="protein sequence ID" value="OGZ45570.1"/>
    <property type="molecule type" value="Genomic_DNA"/>
</dbReference>
<feature type="transmembrane region" description="Helical" evidence="1">
    <location>
        <begin position="236"/>
        <end position="261"/>
    </location>
</feature>
<feature type="transmembrane region" description="Helical" evidence="1">
    <location>
        <begin position="132"/>
        <end position="149"/>
    </location>
</feature>
<gene>
    <name evidence="2" type="ORF">A2756_00965</name>
</gene>
<sequence length="610" mass="67790">MQKLSTAIRNNIWVITASVGILFCYYLVFGQYFPNAQGGYGHDYEQQLPNLLVGYFWFVQNGVFSIPWFSPAQCGGVPFYADPGHGLWALPQFLTLFVAPTLSITITFFVFALLGYIGFYRLLYARFGTQKSYAVLGATLFLFNGFYAYRMIIGHPFHAYMFLPWLAVLLLPPREVGVSSWGARSIRNVVLAGAVVAYMFHSAMIHLLPPVLLAVGIIAAIHAYRFGGGKAILVKFGVALFLALGLIASKLVAAVSFLRYFPRDEYLLPGYRSVFDAMVVALHALFGRPPVEISASLFTNLQWSVGQHELEFGITPVPLALMLLGLGAWIFLLVQDRTWRMPSVRTILYGVGITLGLSLPIFLNVYEPSWNHFLKSIPFVKSSSLLVRWFAAYIPIAILLGVLALASFGRAKRYAALVAGVLVAVVIGYQAFQDTSYYKTESYSGVWIDQAYWRVRDGGETPLIAGVGLYDSMMQINPRPGQNDMLVTGASQLACYNAIFGYKLEYLPIGALRPGSAFAEADGRFNFKNPACYVYPDENNCRPGDQFATSQRAELEAFLKYQPFAFKKSNMQIAADVVNSIALFVLCLGLVFSGRISRWRAKKDSLQGRL</sequence>
<feature type="transmembrane region" description="Helical" evidence="1">
    <location>
        <begin position="346"/>
        <end position="366"/>
    </location>
</feature>
<dbReference type="AlphaFoldDB" id="A0A1G2G6G9"/>
<evidence type="ECO:0008006" key="4">
    <source>
        <dbReference type="Google" id="ProtNLM"/>
    </source>
</evidence>
<comment type="caution">
    <text evidence="2">The sequence shown here is derived from an EMBL/GenBank/DDBJ whole genome shotgun (WGS) entry which is preliminary data.</text>
</comment>
<feature type="transmembrane region" description="Helical" evidence="1">
    <location>
        <begin position="573"/>
        <end position="593"/>
    </location>
</feature>
<reference evidence="2 3" key="1">
    <citation type="journal article" date="2016" name="Nat. Commun.">
        <title>Thousands of microbial genomes shed light on interconnected biogeochemical processes in an aquifer system.</title>
        <authorList>
            <person name="Anantharaman K."/>
            <person name="Brown C.T."/>
            <person name="Hug L.A."/>
            <person name="Sharon I."/>
            <person name="Castelle C.J."/>
            <person name="Probst A.J."/>
            <person name="Thomas B.C."/>
            <person name="Singh A."/>
            <person name="Wilkins M.J."/>
            <person name="Karaoz U."/>
            <person name="Brodie E.L."/>
            <person name="Williams K.H."/>
            <person name="Hubbard S.S."/>
            <person name="Banfield J.F."/>
        </authorList>
    </citation>
    <scope>NUCLEOTIDE SEQUENCE [LARGE SCALE GENOMIC DNA]</scope>
</reference>
<evidence type="ECO:0000313" key="2">
    <source>
        <dbReference type="EMBL" id="OGZ45570.1"/>
    </source>
</evidence>
<feature type="transmembrane region" description="Helical" evidence="1">
    <location>
        <begin position="312"/>
        <end position="334"/>
    </location>
</feature>
<accession>A0A1G2G6G9</accession>
<feature type="transmembrane region" description="Helical" evidence="1">
    <location>
        <begin position="93"/>
        <end position="120"/>
    </location>
</feature>
<feature type="transmembrane region" description="Helical" evidence="1">
    <location>
        <begin position="12"/>
        <end position="33"/>
    </location>
</feature>
<feature type="transmembrane region" description="Helical" evidence="1">
    <location>
        <begin position="414"/>
        <end position="432"/>
    </location>
</feature>
<name>A0A1G2G6G9_9BACT</name>
<keyword evidence="1" id="KW-1133">Transmembrane helix</keyword>
<organism evidence="2 3">
    <name type="scientific">Candidatus Ryanbacteria bacterium RIFCSPHIGHO2_01_FULL_48_27</name>
    <dbReference type="NCBI Taxonomy" id="1802115"/>
    <lineage>
        <taxon>Bacteria</taxon>
        <taxon>Candidatus Ryaniibacteriota</taxon>
    </lineage>
</organism>
<protein>
    <recommendedName>
        <fullName evidence="4">Membrane protein 6-pyruvoyl-tetrahydropterin synthase-related domain-containing protein</fullName>
    </recommendedName>
</protein>
<feature type="transmembrane region" description="Helical" evidence="1">
    <location>
        <begin position="386"/>
        <end position="407"/>
    </location>
</feature>
<keyword evidence="1" id="KW-0812">Transmembrane</keyword>
<feature type="transmembrane region" description="Helical" evidence="1">
    <location>
        <begin position="207"/>
        <end position="224"/>
    </location>
</feature>
<keyword evidence="1" id="KW-0472">Membrane</keyword>
<dbReference type="Proteomes" id="UP000177785">
    <property type="component" value="Unassembled WGS sequence"/>
</dbReference>